<dbReference type="InterPro" id="IPR005158">
    <property type="entry name" value="BTAD"/>
</dbReference>
<dbReference type="PATRIC" id="fig|999408.3.peg.1911"/>
<dbReference type="SUPFAM" id="SSF46894">
    <property type="entry name" value="C-terminal effector domain of the bipartite response regulators"/>
    <property type="match status" value="1"/>
</dbReference>
<dbReference type="EMBL" id="AGYR01000014">
    <property type="protein sequence ID" value="ENZ17474.1"/>
    <property type="molecule type" value="Genomic_DNA"/>
</dbReference>
<evidence type="ECO:0000313" key="3">
    <source>
        <dbReference type="Proteomes" id="UP000013085"/>
    </source>
</evidence>
<dbReference type="RefSeq" id="WP_002595542.1">
    <property type="nucleotide sequence ID" value="NZ_KB851018.1"/>
</dbReference>
<dbReference type="GO" id="GO:0006355">
    <property type="term" value="P:regulation of DNA-templated transcription"/>
    <property type="evidence" value="ECO:0007669"/>
    <property type="project" value="InterPro"/>
</dbReference>
<dbReference type="InterPro" id="IPR016032">
    <property type="entry name" value="Sig_transdc_resp-reg_C-effctor"/>
</dbReference>
<dbReference type="AlphaFoldDB" id="A0A0E2HCU2"/>
<organism evidence="2 3">
    <name type="scientific">[Clostridium] clostridioforme 90A8</name>
    <dbReference type="NCBI Taxonomy" id="999408"/>
    <lineage>
        <taxon>Bacteria</taxon>
        <taxon>Bacillati</taxon>
        <taxon>Bacillota</taxon>
        <taxon>Clostridia</taxon>
        <taxon>Lachnospirales</taxon>
        <taxon>Lachnospiraceae</taxon>
        <taxon>Enterocloster</taxon>
    </lineage>
</organism>
<dbReference type="GO" id="GO:0003677">
    <property type="term" value="F:DNA binding"/>
    <property type="evidence" value="ECO:0007669"/>
    <property type="project" value="InterPro"/>
</dbReference>
<dbReference type="HOGENOM" id="CLU_054920_0_0_9"/>
<dbReference type="InterPro" id="IPR011990">
    <property type="entry name" value="TPR-like_helical_dom_sf"/>
</dbReference>
<protein>
    <submittedName>
        <fullName evidence="2">SARP family transcriptional regulator</fullName>
    </submittedName>
</protein>
<comment type="caution">
    <text evidence="2">The sequence shown here is derived from an EMBL/GenBank/DDBJ whole genome shotgun (WGS) entry which is preliminary data.</text>
</comment>
<accession>A0A0E2HCU2</accession>
<dbReference type="PANTHER" id="PTHR35807">
    <property type="entry name" value="TRANSCRIPTIONAL REGULATOR REDD-RELATED"/>
    <property type="match status" value="1"/>
</dbReference>
<dbReference type="InterPro" id="IPR051677">
    <property type="entry name" value="AfsR-DnrI-RedD_regulator"/>
</dbReference>
<sequence length="403" mass="46183">MNQSSGNKPVIHVRMFGGFTITMDEKAMSDSDNRSRKAWSLLSYLIIKRGGDVSINELFHAIWQDSVQDNPYGALKTLVFRVRKMLEAAGFPSQDLILSQKGAYMWNPAWETEVDTDRFESLCRRILDPEGDGKNMRGACLEAFELYRGIFLPKSAEDSWVGPMAAYYHTLYQKLVVYMAEKLIQDEEYGQAEEICQRAIDIDRFAEDFHYYWIYAAYGQGEQETALKRYKDTTDMFYRERLMTPSEHFKELYKVISSSEQEVVTDLDAIQENLGTGGAGEGHGAYQCEYAVFKRLVQLERRGVERSGDSVYLCLLTVGDRKGRTLKPEIQARAMERLRASIQKNLRSSDVYARYSVSQFILLLSSATFENSGMVMNRILSAFNKSYVRKDVAVNYSLDVLKP</sequence>
<dbReference type="PROSITE" id="PS50887">
    <property type="entry name" value="GGDEF"/>
    <property type="match status" value="1"/>
</dbReference>
<dbReference type="Pfam" id="PF03704">
    <property type="entry name" value="BTAD"/>
    <property type="match status" value="1"/>
</dbReference>
<feature type="domain" description="GGDEF" evidence="1">
    <location>
        <begin position="309"/>
        <end position="403"/>
    </location>
</feature>
<dbReference type="InterPro" id="IPR036388">
    <property type="entry name" value="WH-like_DNA-bd_sf"/>
</dbReference>
<dbReference type="SUPFAM" id="SSF48452">
    <property type="entry name" value="TPR-like"/>
    <property type="match status" value="1"/>
</dbReference>
<dbReference type="Proteomes" id="UP000013085">
    <property type="component" value="Unassembled WGS sequence"/>
</dbReference>
<evidence type="ECO:0000313" key="2">
    <source>
        <dbReference type="EMBL" id="ENZ17474.1"/>
    </source>
</evidence>
<dbReference type="Gene3D" id="1.25.40.10">
    <property type="entry name" value="Tetratricopeptide repeat domain"/>
    <property type="match status" value="1"/>
</dbReference>
<dbReference type="InterPro" id="IPR000160">
    <property type="entry name" value="GGDEF_dom"/>
</dbReference>
<dbReference type="Gene3D" id="1.10.10.10">
    <property type="entry name" value="Winged helix-like DNA-binding domain superfamily/Winged helix DNA-binding domain"/>
    <property type="match status" value="1"/>
</dbReference>
<reference evidence="2 3" key="1">
    <citation type="submission" date="2013-01" db="EMBL/GenBank/DDBJ databases">
        <title>The Genome Sequence of Clostridium clostridioforme 90A8.</title>
        <authorList>
            <consortium name="The Broad Institute Genome Sequencing Platform"/>
            <person name="Earl A."/>
            <person name="Ward D."/>
            <person name="Feldgarden M."/>
            <person name="Gevers D."/>
            <person name="Courvalin P."/>
            <person name="Lambert T."/>
            <person name="Walker B."/>
            <person name="Young S.K."/>
            <person name="Zeng Q."/>
            <person name="Gargeya S."/>
            <person name="Fitzgerald M."/>
            <person name="Haas B."/>
            <person name="Abouelleil A."/>
            <person name="Alvarado L."/>
            <person name="Arachchi H.M."/>
            <person name="Berlin A.M."/>
            <person name="Chapman S.B."/>
            <person name="Dewar J."/>
            <person name="Goldberg J."/>
            <person name="Griggs A."/>
            <person name="Gujja S."/>
            <person name="Hansen M."/>
            <person name="Howarth C."/>
            <person name="Imamovic A."/>
            <person name="Larimer J."/>
            <person name="McCowan C."/>
            <person name="Murphy C."/>
            <person name="Neiman D."/>
            <person name="Pearson M."/>
            <person name="Priest M."/>
            <person name="Roberts A."/>
            <person name="Saif S."/>
            <person name="Shea T."/>
            <person name="Sisk P."/>
            <person name="Sykes S."/>
            <person name="Wortman J."/>
            <person name="Nusbaum C."/>
            <person name="Birren B."/>
        </authorList>
    </citation>
    <scope>NUCLEOTIDE SEQUENCE [LARGE SCALE GENOMIC DNA]</scope>
    <source>
        <strain evidence="2 3">90A8</strain>
    </source>
</reference>
<gene>
    <name evidence="2" type="ORF">HMPREF1090_01774</name>
</gene>
<evidence type="ECO:0000259" key="1">
    <source>
        <dbReference type="PROSITE" id="PS50887"/>
    </source>
</evidence>
<name>A0A0E2HCU2_9FIRM</name>
<dbReference type="SMART" id="SM01043">
    <property type="entry name" value="BTAD"/>
    <property type="match status" value="1"/>
</dbReference>
<proteinExistence type="predicted"/>